<reference evidence="2" key="1">
    <citation type="submission" date="2021-05" db="EMBL/GenBank/DDBJ databases">
        <authorList>
            <person name="Pietrasiak N."/>
            <person name="Ward R."/>
            <person name="Stajich J.E."/>
            <person name="Kurbessoian T."/>
        </authorList>
    </citation>
    <scope>NUCLEOTIDE SEQUENCE</scope>
    <source>
        <strain evidence="2">CPER-KK1</strain>
    </source>
</reference>
<dbReference type="SUPFAM" id="SSF53474">
    <property type="entry name" value="alpha/beta-Hydrolases"/>
    <property type="match status" value="1"/>
</dbReference>
<dbReference type="GO" id="GO:0016787">
    <property type="term" value="F:hydrolase activity"/>
    <property type="evidence" value="ECO:0007669"/>
    <property type="project" value="UniProtKB-KW"/>
</dbReference>
<dbReference type="EMBL" id="JAHHIF010000036">
    <property type="protein sequence ID" value="MBW4547162.1"/>
    <property type="molecule type" value="Genomic_DNA"/>
</dbReference>
<dbReference type="AlphaFoldDB" id="A0A951PP48"/>
<organism evidence="2 3">
    <name type="scientific">Symplocastrum torsivum CPER-KK1</name>
    <dbReference type="NCBI Taxonomy" id="450513"/>
    <lineage>
        <taxon>Bacteria</taxon>
        <taxon>Bacillati</taxon>
        <taxon>Cyanobacteriota</taxon>
        <taxon>Cyanophyceae</taxon>
        <taxon>Oscillatoriophycideae</taxon>
        <taxon>Oscillatoriales</taxon>
        <taxon>Microcoleaceae</taxon>
        <taxon>Symplocastrum</taxon>
    </lineage>
</organism>
<dbReference type="InterPro" id="IPR000073">
    <property type="entry name" value="AB_hydrolase_1"/>
</dbReference>
<dbReference type="PANTHER" id="PTHR43194">
    <property type="entry name" value="HYDROLASE ALPHA/BETA FOLD FAMILY"/>
    <property type="match status" value="1"/>
</dbReference>
<evidence type="ECO:0000313" key="2">
    <source>
        <dbReference type="EMBL" id="MBW4547162.1"/>
    </source>
</evidence>
<comment type="caution">
    <text evidence="2">The sequence shown here is derived from an EMBL/GenBank/DDBJ whole genome shotgun (WGS) entry which is preliminary data.</text>
</comment>
<dbReference type="PANTHER" id="PTHR43194:SF2">
    <property type="entry name" value="PEROXISOMAL MEMBRANE PROTEIN LPX1"/>
    <property type="match status" value="1"/>
</dbReference>
<proteinExistence type="predicted"/>
<keyword evidence="2" id="KW-0378">Hydrolase</keyword>
<gene>
    <name evidence="2" type="ORF">KME25_22390</name>
</gene>
<accession>A0A951PP48</accession>
<dbReference type="InterPro" id="IPR050228">
    <property type="entry name" value="Carboxylesterase_BioH"/>
</dbReference>
<evidence type="ECO:0000313" key="3">
    <source>
        <dbReference type="Proteomes" id="UP000753908"/>
    </source>
</evidence>
<name>A0A951PP48_9CYAN</name>
<dbReference type="Proteomes" id="UP000753908">
    <property type="component" value="Unassembled WGS sequence"/>
</dbReference>
<dbReference type="Pfam" id="PF00561">
    <property type="entry name" value="Abhydrolase_1"/>
    <property type="match status" value="1"/>
</dbReference>
<sequence>MSTTLNTTSTPSREQLSQTRQRIDNHIHSIDIHPDRRAGSYPYYLFHDAGQAVRGTVLIFHGFSGVPHQMWRLADYLFRNGFNVYQATLANHTFLPAAKYWPQVDLKPEILNPLREKVQQDPVLQNYLANFAAQPDSQSPSPQQQAALVARLLMLEPRLLEIVAAAENETDPNFERYFDSSHMDFLTDAQARLAELGAMPGPIFTVGLSVGGATALALAAARPDRIKRVVAFAPLLKVYDPQRERYINLAGPLDISETGWDPSLRFPVGAFTAAARFGTFVRQPKNISVLKNIPTFLPLTENEDAAHVQTNLDFFEAIGGKNKGHSCYLYPASDLVPHPMVDSTIVSQGMTNRFWQSLYQETFHFLCTGAINAGNMSNLEQDPNLPQVPPLNS</sequence>
<protein>
    <submittedName>
        <fullName evidence="2">Alpha/beta fold hydrolase</fullName>
    </submittedName>
</protein>
<reference evidence="2" key="2">
    <citation type="journal article" date="2022" name="Microbiol. Resour. Announc.">
        <title>Metagenome Sequencing to Explore Phylogenomics of Terrestrial Cyanobacteria.</title>
        <authorList>
            <person name="Ward R.D."/>
            <person name="Stajich J.E."/>
            <person name="Johansen J.R."/>
            <person name="Huntemann M."/>
            <person name="Clum A."/>
            <person name="Foster B."/>
            <person name="Foster B."/>
            <person name="Roux S."/>
            <person name="Palaniappan K."/>
            <person name="Varghese N."/>
            <person name="Mukherjee S."/>
            <person name="Reddy T.B.K."/>
            <person name="Daum C."/>
            <person name="Copeland A."/>
            <person name="Chen I.A."/>
            <person name="Ivanova N.N."/>
            <person name="Kyrpides N.C."/>
            <person name="Shapiro N."/>
            <person name="Eloe-Fadrosh E.A."/>
            <person name="Pietrasiak N."/>
        </authorList>
    </citation>
    <scope>NUCLEOTIDE SEQUENCE</scope>
    <source>
        <strain evidence="2">CPER-KK1</strain>
    </source>
</reference>
<dbReference type="Gene3D" id="3.40.50.1820">
    <property type="entry name" value="alpha/beta hydrolase"/>
    <property type="match status" value="2"/>
</dbReference>
<feature type="domain" description="AB hydrolase-1" evidence="1">
    <location>
        <begin position="56"/>
        <end position="254"/>
    </location>
</feature>
<evidence type="ECO:0000259" key="1">
    <source>
        <dbReference type="Pfam" id="PF00561"/>
    </source>
</evidence>
<dbReference type="InterPro" id="IPR029058">
    <property type="entry name" value="AB_hydrolase_fold"/>
</dbReference>